<dbReference type="EMBL" id="KI694189">
    <property type="protein sequence ID" value="ETM41181.1"/>
    <property type="molecule type" value="Genomic_DNA"/>
</dbReference>
<reference evidence="1" key="1">
    <citation type="submission" date="2013-11" db="EMBL/GenBank/DDBJ databases">
        <title>The Genome Sequence of Phytophthora parasitica IAC_01/95.</title>
        <authorList>
            <consortium name="The Broad Institute Genomics Platform"/>
            <person name="Russ C."/>
            <person name="Tyler B."/>
            <person name="Panabieres F."/>
            <person name="Shan W."/>
            <person name="Tripathy S."/>
            <person name="Grunwald N."/>
            <person name="Machado M."/>
            <person name="Johnson C.S."/>
            <person name="Arredondo F."/>
            <person name="Hong C."/>
            <person name="Coffey M."/>
            <person name="Young S.K."/>
            <person name="Zeng Q."/>
            <person name="Gargeya S."/>
            <person name="Fitzgerald M."/>
            <person name="Abouelleil A."/>
            <person name="Alvarado L."/>
            <person name="Chapman S.B."/>
            <person name="Gainer-Dewar J."/>
            <person name="Goldberg J."/>
            <person name="Griggs A."/>
            <person name="Gujja S."/>
            <person name="Hansen M."/>
            <person name="Howarth C."/>
            <person name="Imamovic A."/>
            <person name="Ireland A."/>
            <person name="Larimer J."/>
            <person name="McCowan C."/>
            <person name="Murphy C."/>
            <person name="Pearson M."/>
            <person name="Poon T.W."/>
            <person name="Priest M."/>
            <person name="Roberts A."/>
            <person name="Saif S."/>
            <person name="Shea T."/>
            <person name="Sykes S."/>
            <person name="Wortman J."/>
            <person name="Nusbaum C."/>
            <person name="Birren B."/>
        </authorList>
    </citation>
    <scope>NUCLEOTIDE SEQUENCE [LARGE SCALE GENOMIC DNA]</scope>
    <source>
        <strain evidence="1">IAC_01/95</strain>
    </source>
</reference>
<dbReference type="AlphaFoldDB" id="W2MXT2"/>
<dbReference type="VEuPathDB" id="FungiDB:PPTG_03521"/>
<organism evidence="1">
    <name type="scientific">Phytophthora nicotianae</name>
    <name type="common">Potato buckeye rot agent</name>
    <name type="synonym">Phytophthora parasitica</name>
    <dbReference type="NCBI Taxonomy" id="4792"/>
    <lineage>
        <taxon>Eukaryota</taxon>
        <taxon>Sar</taxon>
        <taxon>Stramenopiles</taxon>
        <taxon>Oomycota</taxon>
        <taxon>Peronosporomycetes</taxon>
        <taxon>Peronosporales</taxon>
        <taxon>Peronosporaceae</taxon>
        <taxon>Phytophthora</taxon>
    </lineage>
</organism>
<protein>
    <submittedName>
        <fullName evidence="1">Uncharacterized protein</fullName>
    </submittedName>
</protein>
<gene>
    <name evidence="1" type="ORF">L914_13028</name>
</gene>
<feature type="non-terminal residue" evidence="1">
    <location>
        <position position="1"/>
    </location>
</feature>
<proteinExistence type="predicted"/>
<sequence length="114" mass="12824">FEAMCSALVVNHMTKDLSIALEVEPDNHLESVHWWKWLAYGLFSHRARKHSILEHLVLDSVGHLSVEDADNFATVLPSPHLEGILIDRAHGLVHERDGAGSSMHEVNLLKTFIL</sequence>
<name>W2MXT2_PHYNI</name>
<dbReference type="Proteomes" id="UP000054532">
    <property type="component" value="Unassembled WGS sequence"/>
</dbReference>
<evidence type="ECO:0000313" key="1">
    <source>
        <dbReference type="EMBL" id="ETM41181.1"/>
    </source>
</evidence>
<accession>W2MXT2</accession>